<dbReference type="Pfam" id="PF12706">
    <property type="entry name" value="Lactamase_B_2"/>
    <property type="match status" value="1"/>
</dbReference>
<evidence type="ECO:0000313" key="3">
    <source>
        <dbReference type="EMBL" id="AYG02737.1"/>
    </source>
</evidence>
<dbReference type="InterPro" id="IPR050114">
    <property type="entry name" value="UPF0173_UPF0282_UlaG_hydrolase"/>
</dbReference>
<proteinExistence type="predicted"/>
<dbReference type="Gene3D" id="3.60.15.10">
    <property type="entry name" value="Ribonuclease Z/Hydroxyacylglutathione hydrolase-like"/>
    <property type="match status" value="1"/>
</dbReference>
<dbReference type="InterPro" id="IPR001279">
    <property type="entry name" value="Metallo-B-lactamas"/>
</dbReference>
<evidence type="ECO:0000256" key="1">
    <source>
        <dbReference type="ARBA" id="ARBA00022801"/>
    </source>
</evidence>
<reference evidence="3 4" key="1">
    <citation type="submission" date="2018-09" db="EMBL/GenBank/DDBJ databases">
        <title>Genome sequencing of strain 2DFW10M-5.</title>
        <authorList>
            <person name="Heo J."/>
            <person name="Kim S.-J."/>
            <person name="Kwon S.-W."/>
        </authorList>
    </citation>
    <scope>NUCLEOTIDE SEQUENCE [LARGE SCALE GENOMIC DNA]</scope>
    <source>
        <strain evidence="3 4">2DFW10M-5</strain>
    </source>
</reference>
<organism evidence="3 4">
    <name type="scientific">Gryllotalpicola protaetiae</name>
    <dbReference type="NCBI Taxonomy" id="2419771"/>
    <lineage>
        <taxon>Bacteria</taxon>
        <taxon>Bacillati</taxon>
        <taxon>Actinomycetota</taxon>
        <taxon>Actinomycetes</taxon>
        <taxon>Micrococcales</taxon>
        <taxon>Microbacteriaceae</taxon>
        <taxon>Gryllotalpicola</taxon>
    </lineage>
</organism>
<feature type="domain" description="Metallo-beta-lactamase" evidence="2">
    <location>
        <begin position="26"/>
        <end position="223"/>
    </location>
</feature>
<sequence>MTGDLEPVRITLVGGPTVLIEYGGLRLLTDPTFDPPGEHPIGPGRSLTKLTGPAVAASALGVIDAVLLSHDQHPDNLDDAGRALLARVPQVITTDAAAGRLDVADTVVLDPWHHVELARPGGGVVTVHGTPAVHGPTGFDASSGPVIGFVLAAEGLPTIYVSGDNASLRVVDEVADNLGPIDGAVLFCGRARTARLDAYLTLGGRKAARAAALLDPVWVVPVHAEGWAHFTEGVAEVVEAFDDADLGHLLRVLDPGETVELEA</sequence>
<protein>
    <submittedName>
        <fullName evidence="3">MBL fold metallo-hydrolase</fullName>
    </submittedName>
</protein>
<keyword evidence="1 3" id="KW-0378">Hydrolase</keyword>
<keyword evidence="4" id="KW-1185">Reference proteome</keyword>
<evidence type="ECO:0000259" key="2">
    <source>
        <dbReference type="Pfam" id="PF12706"/>
    </source>
</evidence>
<dbReference type="GO" id="GO:0016787">
    <property type="term" value="F:hydrolase activity"/>
    <property type="evidence" value="ECO:0007669"/>
    <property type="project" value="UniProtKB-KW"/>
</dbReference>
<dbReference type="RefSeq" id="WP_120788271.1">
    <property type="nucleotide sequence ID" value="NZ_CP032624.1"/>
</dbReference>
<dbReference type="OrthoDB" id="3204284at2"/>
<gene>
    <name evidence="3" type="ORF">D7I44_03840</name>
</gene>
<name>A0A387BNZ5_9MICO</name>
<dbReference type="SUPFAM" id="SSF56281">
    <property type="entry name" value="Metallo-hydrolase/oxidoreductase"/>
    <property type="match status" value="1"/>
</dbReference>
<accession>A0A387BNZ5</accession>
<dbReference type="KEGG" id="gry:D7I44_03840"/>
<dbReference type="Proteomes" id="UP000275069">
    <property type="component" value="Chromosome"/>
</dbReference>
<evidence type="ECO:0000313" key="4">
    <source>
        <dbReference type="Proteomes" id="UP000275069"/>
    </source>
</evidence>
<dbReference type="AlphaFoldDB" id="A0A387BNZ5"/>
<dbReference type="PANTHER" id="PTHR43546:SF9">
    <property type="entry name" value="L-ASCORBATE-6-PHOSPHATE LACTONASE ULAG-RELATED"/>
    <property type="match status" value="1"/>
</dbReference>
<dbReference type="PANTHER" id="PTHR43546">
    <property type="entry name" value="UPF0173 METAL-DEPENDENT HYDROLASE MJ1163-RELATED"/>
    <property type="match status" value="1"/>
</dbReference>
<dbReference type="EMBL" id="CP032624">
    <property type="protein sequence ID" value="AYG02737.1"/>
    <property type="molecule type" value="Genomic_DNA"/>
</dbReference>
<dbReference type="InterPro" id="IPR036866">
    <property type="entry name" value="RibonucZ/Hydroxyglut_hydro"/>
</dbReference>